<reference evidence="1" key="1">
    <citation type="journal article" date="2014" name="Front. Microbiol.">
        <title>High frequency of phylogenetically diverse reductive dehalogenase-homologous genes in deep subseafloor sedimentary metagenomes.</title>
        <authorList>
            <person name="Kawai M."/>
            <person name="Futagami T."/>
            <person name="Toyoda A."/>
            <person name="Takaki Y."/>
            <person name="Nishi S."/>
            <person name="Hori S."/>
            <person name="Arai W."/>
            <person name="Tsubouchi T."/>
            <person name="Morono Y."/>
            <person name="Uchiyama I."/>
            <person name="Ito T."/>
            <person name="Fujiyama A."/>
            <person name="Inagaki F."/>
            <person name="Takami H."/>
        </authorList>
    </citation>
    <scope>NUCLEOTIDE SEQUENCE</scope>
    <source>
        <strain evidence="1">Expedition CK06-06</strain>
    </source>
</reference>
<name>X0TTR9_9ZZZZ</name>
<dbReference type="EMBL" id="BARS01013455">
    <property type="protein sequence ID" value="GAF96958.1"/>
    <property type="molecule type" value="Genomic_DNA"/>
</dbReference>
<evidence type="ECO:0000313" key="1">
    <source>
        <dbReference type="EMBL" id="GAF96958.1"/>
    </source>
</evidence>
<accession>X0TTR9</accession>
<dbReference type="AlphaFoldDB" id="X0TTR9"/>
<proteinExistence type="predicted"/>
<protein>
    <submittedName>
        <fullName evidence="1">Uncharacterized protein</fullName>
    </submittedName>
</protein>
<feature type="non-terminal residue" evidence="1">
    <location>
        <position position="35"/>
    </location>
</feature>
<comment type="caution">
    <text evidence="1">The sequence shown here is derived from an EMBL/GenBank/DDBJ whole genome shotgun (WGS) entry which is preliminary data.</text>
</comment>
<organism evidence="1">
    <name type="scientific">marine sediment metagenome</name>
    <dbReference type="NCBI Taxonomy" id="412755"/>
    <lineage>
        <taxon>unclassified sequences</taxon>
        <taxon>metagenomes</taxon>
        <taxon>ecological metagenomes</taxon>
    </lineage>
</organism>
<sequence length="35" mass="4169">MDAKPWEADITVWSRNFGVSYTWRIIVPSEYLHIS</sequence>
<gene>
    <name evidence="1" type="ORF">S01H1_23353</name>
</gene>